<feature type="domain" description="C-CAP/cofactor C-like" evidence="2">
    <location>
        <begin position="1"/>
        <end position="103"/>
    </location>
</feature>
<accession>A0A9X8DL72</accession>
<dbReference type="AlphaFoldDB" id="A0A9X8DL72"/>
<dbReference type="PROSITE" id="PS51329">
    <property type="entry name" value="C_CAP_COFACTOR_C"/>
    <property type="match status" value="1"/>
</dbReference>
<evidence type="ECO:0000259" key="2">
    <source>
        <dbReference type="PROSITE" id="PS51329"/>
    </source>
</evidence>
<dbReference type="Gene3D" id="2.160.20.70">
    <property type="match status" value="1"/>
</dbReference>
<dbReference type="InterPro" id="IPR012945">
    <property type="entry name" value="Tubulin-bd_cofactor_C_dom"/>
</dbReference>
<dbReference type="InterPro" id="IPR017901">
    <property type="entry name" value="C-CAP_CF_C-like"/>
</dbReference>
<dbReference type="GO" id="GO:0007021">
    <property type="term" value="P:tubulin complex assembly"/>
    <property type="evidence" value="ECO:0007669"/>
    <property type="project" value="TreeGrafter"/>
</dbReference>
<sequence length="138" mass="15345">MTSAIRGTELSHCTIYTGPIQGSLWLENCSNCTFVVVCRQLRVHHTSASAFYLRIKSHPIVEDCDGLGFAPYGLAYEGLGAQLDAAGLACDTALWSQVDDFKWLRQTQSPHWRVLPDRERVHAVDPAVQELVSIVECQ</sequence>
<reference evidence="3 4" key="1">
    <citation type="journal article" date="2018" name="J. Invertebr. Pathol.">
        <title>New genotyping method for the causative agent of crayfish plague (Aphanomyces astaci) based on whole genome data.</title>
        <authorList>
            <person name="Minardi D."/>
            <person name="Studholme D.J."/>
            <person name="van der Giezen M."/>
            <person name="Pretto T."/>
            <person name="Oidtmann B."/>
        </authorList>
    </citation>
    <scope>NUCLEOTIDE SEQUENCE [LARGE SCALE GENOMIC DNA]</scope>
    <source>
        <strain evidence="3 4">KB13</strain>
    </source>
</reference>
<dbReference type="PANTHER" id="PTHR15139">
    <property type="entry name" value="TUBULIN FOLDING COFACTOR C"/>
    <property type="match status" value="1"/>
</dbReference>
<dbReference type="EMBL" id="QUTI01051352">
    <property type="protein sequence ID" value="RLN99354.1"/>
    <property type="molecule type" value="Genomic_DNA"/>
</dbReference>
<evidence type="ECO:0000256" key="1">
    <source>
        <dbReference type="ARBA" id="ARBA00008848"/>
    </source>
</evidence>
<proteinExistence type="inferred from homology"/>
<evidence type="ECO:0000313" key="3">
    <source>
        <dbReference type="EMBL" id="RLN99354.1"/>
    </source>
</evidence>
<dbReference type="InterPro" id="IPR027684">
    <property type="entry name" value="TBCC"/>
</dbReference>
<gene>
    <name evidence="3" type="ORF">DYB28_011998</name>
</gene>
<dbReference type="PANTHER" id="PTHR15139:SF0">
    <property type="entry name" value="TUBULIN-SPECIFIC CHAPERONE C"/>
    <property type="match status" value="1"/>
</dbReference>
<dbReference type="Proteomes" id="UP000275652">
    <property type="component" value="Unassembled WGS sequence"/>
</dbReference>
<protein>
    <recommendedName>
        <fullName evidence="2">C-CAP/cofactor C-like domain-containing protein</fullName>
    </recommendedName>
</protein>
<dbReference type="InterPro" id="IPR016098">
    <property type="entry name" value="CAP/MinC_C"/>
</dbReference>
<comment type="caution">
    <text evidence="3">The sequence shown here is derived from an EMBL/GenBank/DDBJ whole genome shotgun (WGS) entry which is preliminary data.</text>
</comment>
<evidence type="ECO:0000313" key="4">
    <source>
        <dbReference type="Proteomes" id="UP000275652"/>
    </source>
</evidence>
<comment type="similarity">
    <text evidence="1">Belongs to the TBCC family.</text>
</comment>
<dbReference type="Pfam" id="PF07986">
    <property type="entry name" value="TBCC"/>
    <property type="match status" value="1"/>
</dbReference>
<dbReference type="GO" id="GO:0005737">
    <property type="term" value="C:cytoplasm"/>
    <property type="evidence" value="ECO:0007669"/>
    <property type="project" value="TreeGrafter"/>
</dbReference>
<dbReference type="GO" id="GO:0007023">
    <property type="term" value="P:post-chaperonin tubulin folding pathway"/>
    <property type="evidence" value="ECO:0007669"/>
    <property type="project" value="InterPro"/>
</dbReference>
<name>A0A9X8DL72_APHAT</name>
<organism evidence="3 4">
    <name type="scientific">Aphanomyces astaci</name>
    <name type="common">Crayfish plague agent</name>
    <dbReference type="NCBI Taxonomy" id="112090"/>
    <lineage>
        <taxon>Eukaryota</taxon>
        <taxon>Sar</taxon>
        <taxon>Stramenopiles</taxon>
        <taxon>Oomycota</taxon>
        <taxon>Saprolegniomycetes</taxon>
        <taxon>Saprolegniales</taxon>
        <taxon>Verrucalvaceae</taxon>
        <taxon>Aphanomyces</taxon>
    </lineage>
</organism>